<sequence length="171" mass="18703">MNNKAIGVTLQAGHDRLDGLAAQLNMLSNDMLDIQEHTMKNTSANGESLSVMACQRLFNDAVPILQEMMVDLHRVGNFLDLAYLAVLKLTNKQKGIAMNNQNTIHGQKPLTFIRETVEAIQSINETPTRVYVGRLGDARELSPLELAQKYAGEILAAVTALEGGDDHDSSD</sequence>
<dbReference type="AlphaFoldDB" id="S2R0S4"/>
<comment type="caution">
    <text evidence="1">The sequence shown here is derived from an EMBL/GenBank/DDBJ whole genome shotgun (WGS) entry which is preliminary data.</text>
</comment>
<name>S2R0S4_LACPA</name>
<evidence type="ECO:0000313" key="2">
    <source>
        <dbReference type="Proteomes" id="UP000014243"/>
    </source>
</evidence>
<accession>S2R0S4</accession>
<protein>
    <submittedName>
        <fullName evidence="1">Uncharacterized protein</fullName>
    </submittedName>
</protein>
<proteinExistence type="predicted"/>
<reference evidence="1 2" key="1">
    <citation type="journal article" date="2013" name="PLoS ONE">
        <title>Lactobacillus paracasei comparative genomics: towards species pan-genome definition and exploitation of diversity.</title>
        <authorList>
            <person name="Smokvina T."/>
            <person name="Wels M."/>
            <person name="Polka J."/>
            <person name="Chervaux C."/>
            <person name="Brisse S."/>
            <person name="Boekhorst J."/>
            <person name="van Hylckama Vlieg J.E."/>
            <person name="Siezen R.J."/>
        </authorList>
    </citation>
    <scope>NUCLEOTIDE SEQUENCE [LARGE SCALE GENOMIC DNA]</scope>
    <source>
        <strain evidence="1 2">Lpp126</strain>
    </source>
</reference>
<dbReference type="EMBL" id="ANKC01001155">
    <property type="protein sequence ID" value="EPC70845.1"/>
    <property type="molecule type" value="Genomic_DNA"/>
</dbReference>
<dbReference type="Proteomes" id="UP000014243">
    <property type="component" value="Unassembled WGS sequence"/>
</dbReference>
<evidence type="ECO:0000313" key="1">
    <source>
        <dbReference type="EMBL" id="EPC70845.1"/>
    </source>
</evidence>
<dbReference type="PATRIC" id="fig|1256206.3.peg.2497"/>
<organism evidence="1 2">
    <name type="scientific">Lacticaseibacillus paracasei subsp. paracasei Lpp126</name>
    <dbReference type="NCBI Taxonomy" id="1256206"/>
    <lineage>
        <taxon>Bacteria</taxon>
        <taxon>Bacillati</taxon>
        <taxon>Bacillota</taxon>
        <taxon>Bacilli</taxon>
        <taxon>Lactobacillales</taxon>
        <taxon>Lactobacillaceae</taxon>
        <taxon>Lacticaseibacillus</taxon>
    </lineage>
</organism>
<gene>
    <name evidence="1" type="ORF">Lpp126_16304</name>
</gene>